<reference evidence="11" key="2">
    <citation type="submission" date="2020-02" db="EMBL/GenBank/DDBJ databases">
        <authorList>
            <person name="Littmann E."/>
            <person name="Sorbara M."/>
        </authorList>
    </citation>
    <scope>NUCLEOTIDE SEQUENCE</scope>
    <source>
        <strain evidence="11">MSK.17.11</strain>
        <strain evidence="10">MSK.17.38</strain>
    </source>
</reference>
<evidence type="ECO:0000256" key="6">
    <source>
        <dbReference type="ARBA" id="ARBA00022840"/>
    </source>
</evidence>
<accession>A0A850HJD5</accession>
<reference evidence="12 13" key="1">
    <citation type="journal article" date="2020" name="Cell Host Microbe">
        <title>Functional and Genomic Variation between Human-Derived Isolates of Lachnospiraceae Reveals Inter- and Intra-Species Diversity.</title>
        <authorList>
            <person name="Sorbara M.T."/>
            <person name="Littmann E.R."/>
            <person name="Fontana E."/>
            <person name="Moody T.U."/>
            <person name="Kohout C.E."/>
            <person name="Gjonbalaj M."/>
            <person name="Eaton V."/>
            <person name="Seok R."/>
            <person name="Leiner I.M."/>
            <person name="Pamer E.G."/>
        </authorList>
    </citation>
    <scope>NUCLEOTIDE SEQUENCE [LARGE SCALE GENOMIC DNA]</scope>
    <source>
        <strain evidence="11 12">MSK.17.11</strain>
        <strain evidence="10 13">MSK.17.38</strain>
    </source>
</reference>
<dbReference type="PANTHER" id="PTHR12358:SF54">
    <property type="entry name" value="SPHINGOSINE KINASE RELATED PROTEIN"/>
    <property type="match status" value="1"/>
</dbReference>
<evidence type="ECO:0000313" key="10">
    <source>
        <dbReference type="EMBL" id="NSK14408.1"/>
    </source>
</evidence>
<evidence type="ECO:0000256" key="5">
    <source>
        <dbReference type="ARBA" id="ARBA00022777"/>
    </source>
</evidence>
<comment type="caution">
    <text evidence="11">The sequence shown here is derived from an EMBL/GenBank/DDBJ whole genome shotgun (WGS) entry which is preliminary data.</text>
</comment>
<dbReference type="InterPro" id="IPR050187">
    <property type="entry name" value="Lipid_Phosphate_FormReg"/>
</dbReference>
<keyword evidence="5 11" id="KW-0418">Kinase</keyword>
<keyword evidence="4" id="KW-0547">Nucleotide-binding</keyword>
<dbReference type="InterPro" id="IPR045540">
    <property type="entry name" value="YegS/DAGK_C"/>
</dbReference>
<dbReference type="GO" id="GO:0005524">
    <property type="term" value="F:ATP binding"/>
    <property type="evidence" value="ECO:0007669"/>
    <property type="project" value="UniProtKB-KW"/>
</dbReference>
<proteinExistence type="inferred from homology"/>
<dbReference type="NCBIfam" id="TIGR00147">
    <property type="entry name" value="YegS/Rv2252/BmrU family lipid kinase"/>
    <property type="match status" value="1"/>
</dbReference>
<dbReference type="InterPro" id="IPR016064">
    <property type="entry name" value="NAD/diacylglycerol_kinase_sf"/>
</dbReference>
<dbReference type="GO" id="GO:0008654">
    <property type="term" value="P:phospholipid biosynthetic process"/>
    <property type="evidence" value="ECO:0007669"/>
    <property type="project" value="UniProtKB-KW"/>
</dbReference>
<keyword evidence="8" id="KW-1208">Phospholipid metabolism</keyword>
<evidence type="ECO:0000259" key="9">
    <source>
        <dbReference type="PROSITE" id="PS50146"/>
    </source>
</evidence>
<dbReference type="SMART" id="SM00046">
    <property type="entry name" value="DAGKc"/>
    <property type="match status" value="1"/>
</dbReference>
<feature type="domain" description="DAGKc" evidence="9">
    <location>
        <begin position="1"/>
        <end position="130"/>
    </location>
</feature>
<dbReference type="RefSeq" id="WP_101694863.1">
    <property type="nucleotide sequence ID" value="NZ_JAAITX010000003.1"/>
</dbReference>
<dbReference type="InterPro" id="IPR001206">
    <property type="entry name" value="Diacylglycerol_kinase_cat_dom"/>
</dbReference>
<dbReference type="SUPFAM" id="SSF111331">
    <property type="entry name" value="NAD kinase/diacylglycerol kinase-like"/>
    <property type="match status" value="1"/>
</dbReference>
<evidence type="ECO:0000256" key="3">
    <source>
        <dbReference type="ARBA" id="ARBA00022679"/>
    </source>
</evidence>
<keyword evidence="12" id="KW-1185">Reference proteome</keyword>
<dbReference type="EMBL" id="JAAIUO010000003">
    <property type="protein sequence ID" value="NSK14408.1"/>
    <property type="molecule type" value="Genomic_DNA"/>
</dbReference>
<sequence>MYTFITNPNARSGLGLTRWHQVEAVLKEQKIPYQVYFTKYQNHATKLVQELTSDLERHTIIVLGGDGTINEVINGITSLDKVTLGYIPIGSSNDFARGTGLPTDPVKALQNILTPSNYEHLNIGVLEYEQKRRRFAVSSGIGFDAGVCHEVMVSRLKILLNRFRLGKLSYAAVALHRLFTLKPSSMTVVLDGQTHHFEQVFFATGMNLRYEGGGFKFCPHADYQDDRLNIIVISKISKWKVLALLPTAFFGLHTRFKGVNLFTCREAQFISPVPLPVHADGEPVFLKRTLRLFCEPDKLRLIGAPTPKRL</sequence>
<evidence type="ECO:0000256" key="4">
    <source>
        <dbReference type="ARBA" id="ARBA00022741"/>
    </source>
</evidence>
<keyword evidence="6" id="KW-0067">ATP-binding</keyword>
<dbReference type="PANTHER" id="PTHR12358">
    <property type="entry name" value="SPHINGOSINE KINASE"/>
    <property type="match status" value="1"/>
</dbReference>
<dbReference type="EMBL" id="JAAITX010000003">
    <property type="protein sequence ID" value="NVH58182.1"/>
    <property type="molecule type" value="Genomic_DNA"/>
</dbReference>
<dbReference type="Gene3D" id="2.60.200.40">
    <property type="match status" value="1"/>
</dbReference>
<dbReference type="Proteomes" id="UP000528555">
    <property type="component" value="Unassembled WGS sequence"/>
</dbReference>
<dbReference type="AlphaFoldDB" id="A0A850HJD5"/>
<dbReference type="Proteomes" id="UP000701680">
    <property type="component" value="Unassembled WGS sequence"/>
</dbReference>
<keyword evidence="3" id="KW-0808">Transferase</keyword>
<organism evidence="11 12">
    <name type="scientific">Dorea phocaeensis</name>
    <dbReference type="NCBI Taxonomy" id="2040291"/>
    <lineage>
        <taxon>Bacteria</taxon>
        <taxon>Bacillati</taxon>
        <taxon>Bacillota</taxon>
        <taxon>Clostridia</taxon>
        <taxon>Lachnospirales</taxon>
        <taxon>Lachnospiraceae</taxon>
        <taxon>Dorea</taxon>
    </lineage>
</organism>
<comment type="similarity">
    <text evidence="2">Belongs to the diacylglycerol/lipid kinase family.</text>
</comment>
<dbReference type="Pfam" id="PF19279">
    <property type="entry name" value="YegS_C"/>
    <property type="match status" value="1"/>
</dbReference>
<evidence type="ECO:0000313" key="11">
    <source>
        <dbReference type="EMBL" id="NVH58182.1"/>
    </source>
</evidence>
<protein>
    <submittedName>
        <fullName evidence="11">Diacylglycerol kinase family lipid kinase</fullName>
    </submittedName>
</protein>
<dbReference type="Gene3D" id="3.40.50.10330">
    <property type="entry name" value="Probable inorganic polyphosphate/atp-NAD kinase, domain 1"/>
    <property type="match status" value="1"/>
</dbReference>
<dbReference type="Pfam" id="PF00781">
    <property type="entry name" value="DAGK_cat"/>
    <property type="match status" value="1"/>
</dbReference>
<comment type="cofactor">
    <cofactor evidence="1">
        <name>Mg(2+)</name>
        <dbReference type="ChEBI" id="CHEBI:18420"/>
    </cofactor>
</comment>
<dbReference type="OrthoDB" id="9786026at2"/>
<keyword evidence="7" id="KW-0443">Lipid metabolism</keyword>
<evidence type="ECO:0000256" key="2">
    <source>
        <dbReference type="ARBA" id="ARBA00005983"/>
    </source>
</evidence>
<evidence type="ECO:0000313" key="12">
    <source>
        <dbReference type="Proteomes" id="UP000528555"/>
    </source>
</evidence>
<evidence type="ECO:0000256" key="1">
    <source>
        <dbReference type="ARBA" id="ARBA00001946"/>
    </source>
</evidence>
<keyword evidence="7" id="KW-0594">Phospholipid biosynthesis</keyword>
<dbReference type="InterPro" id="IPR005218">
    <property type="entry name" value="Diacylglycerol/lipid_kinase"/>
</dbReference>
<evidence type="ECO:0000256" key="7">
    <source>
        <dbReference type="ARBA" id="ARBA00023209"/>
    </source>
</evidence>
<dbReference type="GO" id="GO:0016301">
    <property type="term" value="F:kinase activity"/>
    <property type="evidence" value="ECO:0007669"/>
    <property type="project" value="UniProtKB-KW"/>
</dbReference>
<dbReference type="InterPro" id="IPR017438">
    <property type="entry name" value="ATP-NAD_kinase_N"/>
</dbReference>
<dbReference type="PROSITE" id="PS50146">
    <property type="entry name" value="DAGK"/>
    <property type="match status" value="1"/>
</dbReference>
<evidence type="ECO:0000256" key="8">
    <source>
        <dbReference type="ARBA" id="ARBA00023264"/>
    </source>
</evidence>
<keyword evidence="7" id="KW-0444">Lipid biosynthesis</keyword>
<evidence type="ECO:0000313" key="13">
    <source>
        <dbReference type="Proteomes" id="UP000701680"/>
    </source>
</evidence>
<name>A0A850HJD5_9FIRM</name>
<gene>
    <name evidence="11" type="ORF">G5A66_05870</name>
    <name evidence="10" type="ORF">G5A75_05890</name>
</gene>